<evidence type="ECO:0000259" key="15">
    <source>
        <dbReference type="Pfam" id="PF08263"/>
    </source>
</evidence>
<keyword evidence="4" id="KW-0433">Leucine-rich repeat</keyword>
<keyword evidence="9 13" id="KW-1133">Transmembrane helix</keyword>
<dbReference type="Pfam" id="PF13855">
    <property type="entry name" value="LRR_8"/>
    <property type="match status" value="1"/>
</dbReference>
<feature type="domain" description="Leucine-rich repeat-containing N-terminal plant-type" evidence="15">
    <location>
        <begin position="41"/>
        <end position="78"/>
    </location>
</feature>
<dbReference type="GO" id="GO:0005886">
    <property type="term" value="C:plasma membrane"/>
    <property type="evidence" value="ECO:0007669"/>
    <property type="project" value="UniProtKB-SubCell"/>
</dbReference>
<dbReference type="InterPro" id="IPR003591">
    <property type="entry name" value="Leu-rich_rpt_typical-subtyp"/>
</dbReference>
<dbReference type="GO" id="GO:0009742">
    <property type="term" value="P:brassinosteroid mediated signaling pathway"/>
    <property type="evidence" value="ECO:0007669"/>
    <property type="project" value="UniProtKB-KW"/>
</dbReference>
<evidence type="ECO:0000313" key="16">
    <source>
        <dbReference type="EMBL" id="PAN34181.1"/>
    </source>
</evidence>
<dbReference type="SUPFAM" id="SSF52047">
    <property type="entry name" value="RNI-like"/>
    <property type="match status" value="1"/>
</dbReference>
<evidence type="ECO:0000256" key="8">
    <source>
        <dbReference type="ARBA" id="ARBA00022737"/>
    </source>
</evidence>
<dbReference type="Proteomes" id="UP000243499">
    <property type="component" value="Chromosome 6"/>
</dbReference>
<feature type="chain" id="PRO_5015622191" description="Leucine-rich repeat-containing N-terminal plant-type domain-containing protein" evidence="14">
    <location>
        <begin position="26"/>
        <end position="874"/>
    </location>
</feature>
<dbReference type="Pfam" id="PF08263">
    <property type="entry name" value="LRRNT_2"/>
    <property type="match status" value="1"/>
</dbReference>
<evidence type="ECO:0000256" key="9">
    <source>
        <dbReference type="ARBA" id="ARBA00022989"/>
    </source>
</evidence>
<protein>
    <recommendedName>
        <fullName evidence="15">Leucine-rich repeat-containing N-terminal plant-type domain-containing protein</fullName>
    </recommendedName>
</protein>
<reference evidence="16" key="1">
    <citation type="submission" date="2018-04" db="EMBL/GenBank/DDBJ databases">
        <title>WGS assembly of Panicum hallii.</title>
        <authorList>
            <person name="Lovell J."/>
            <person name="Jenkins J."/>
            <person name="Lowry D."/>
            <person name="Mamidi S."/>
            <person name="Sreedasyam A."/>
            <person name="Weng X."/>
            <person name="Barry K."/>
            <person name="Bonette J."/>
            <person name="Campitelli B."/>
            <person name="Daum C."/>
            <person name="Gordon S."/>
            <person name="Gould B."/>
            <person name="Lipzen A."/>
            <person name="Macqueen A."/>
            <person name="Palacio-Mejia J."/>
            <person name="Plott C."/>
            <person name="Shakirov E."/>
            <person name="Shu S."/>
            <person name="Yoshinaga Y."/>
            <person name="Zane M."/>
            <person name="Rokhsar D."/>
            <person name="Grimwood J."/>
            <person name="Schmutz J."/>
            <person name="Juenger T."/>
        </authorList>
    </citation>
    <scope>NUCLEOTIDE SEQUENCE [LARGE SCALE GENOMIC DNA]</scope>
    <source>
        <strain evidence="16">FIL2</strain>
    </source>
</reference>
<evidence type="ECO:0000256" key="2">
    <source>
        <dbReference type="ARBA" id="ARBA00009592"/>
    </source>
</evidence>
<evidence type="ECO:0000256" key="13">
    <source>
        <dbReference type="SAM" id="Phobius"/>
    </source>
</evidence>
<dbReference type="FunFam" id="3.80.10.10:FF:000111">
    <property type="entry name" value="LRR receptor-like serine/threonine-protein kinase ERECTA"/>
    <property type="match status" value="1"/>
</dbReference>
<keyword evidence="10 13" id="KW-0472">Membrane</keyword>
<keyword evidence="3" id="KW-1003">Cell membrane</keyword>
<dbReference type="InterPro" id="IPR013210">
    <property type="entry name" value="LRR_N_plant-typ"/>
</dbReference>
<dbReference type="FunFam" id="3.80.10.10:FF:000041">
    <property type="entry name" value="LRR receptor-like serine/threonine-protein kinase ERECTA"/>
    <property type="match status" value="1"/>
</dbReference>
<evidence type="ECO:0000256" key="6">
    <source>
        <dbReference type="ARBA" id="ARBA00022692"/>
    </source>
</evidence>
<dbReference type="PANTHER" id="PTHR48063">
    <property type="entry name" value="LRR RECEPTOR-LIKE KINASE"/>
    <property type="match status" value="1"/>
</dbReference>
<dbReference type="FunFam" id="3.80.10.10:FF:001347">
    <property type="entry name" value="LRR receptor-like serine/threonine-protein kinase GSO2"/>
    <property type="match status" value="1"/>
</dbReference>
<dbReference type="SMART" id="SM00369">
    <property type="entry name" value="LRR_TYP"/>
    <property type="match status" value="7"/>
</dbReference>
<dbReference type="Pfam" id="PF00560">
    <property type="entry name" value="LRR_1"/>
    <property type="match status" value="11"/>
</dbReference>
<keyword evidence="6 13" id="KW-0812">Transmembrane</keyword>
<dbReference type="PRINTS" id="PR00019">
    <property type="entry name" value="LEURICHRPT"/>
</dbReference>
<name>A0A2S3I146_9POAL</name>
<dbReference type="EMBL" id="CM008051">
    <property type="protein sequence ID" value="PAN34181.1"/>
    <property type="molecule type" value="Genomic_DNA"/>
</dbReference>
<keyword evidence="11" id="KW-0675">Receptor</keyword>
<gene>
    <name evidence="16" type="ORF">PAHAL_6G074400</name>
</gene>
<accession>A0A2S3I146</accession>
<comment type="similarity">
    <text evidence="2">Belongs to the RLP family.</text>
</comment>
<evidence type="ECO:0000256" key="1">
    <source>
        <dbReference type="ARBA" id="ARBA00004251"/>
    </source>
</evidence>
<evidence type="ECO:0000256" key="11">
    <source>
        <dbReference type="ARBA" id="ARBA00023170"/>
    </source>
</evidence>
<proteinExistence type="inferred from homology"/>
<feature type="transmembrane region" description="Helical" evidence="13">
    <location>
        <begin position="814"/>
        <end position="840"/>
    </location>
</feature>
<evidence type="ECO:0000256" key="12">
    <source>
        <dbReference type="ARBA" id="ARBA00023180"/>
    </source>
</evidence>
<evidence type="ECO:0000256" key="4">
    <source>
        <dbReference type="ARBA" id="ARBA00022614"/>
    </source>
</evidence>
<dbReference type="InterPro" id="IPR032675">
    <property type="entry name" value="LRR_dom_sf"/>
</dbReference>
<keyword evidence="7 14" id="KW-0732">Signal</keyword>
<dbReference type="InterPro" id="IPR046956">
    <property type="entry name" value="RLP23-like"/>
</dbReference>
<comment type="subcellular location">
    <subcellularLocation>
        <location evidence="1">Cell membrane</location>
        <topology evidence="1">Single-pass type I membrane protein</topology>
    </subcellularLocation>
</comment>
<evidence type="ECO:0000256" key="7">
    <source>
        <dbReference type="ARBA" id="ARBA00022729"/>
    </source>
</evidence>
<dbReference type="AlphaFoldDB" id="A0A2S3I146"/>
<dbReference type="Gene3D" id="3.80.10.10">
    <property type="entry name" value="Ribonuclease Inhibitor"/>
    <property type="match status" value="3"/>
</dbReference>
<dbReference type="FunFam" id="3.80.10.10:FF:000649">
    <property type="entry name" value="Leucine Rich Repeat family protein"/>
    <property type="match status" value="1"/>
</dbReference>
<keyword evidence="12" id="KW-0325">Glycoprotein</keyword>
<evidence type="ECO:0000256" key="10">
    <source>
        <dbReference type="ARBA" id="ARBA00023136"/>
    </source>
</evidence>
<feature type="signal peptide" evidence="14">
    <location>
        <begin position="1"/>
        <end position="25"/>
    </location>
</feature>
<dbReference type="InterPro" id="IPR001611">
    <property type="entry name" value="Leu-rich_rpt"/>
</dbReference>
<dbReference type="PANTHER" id="PTHR48063:SF9">
    <property type="entry name" value="LRR PROTEIN WM1.10"/>
    <property type="match status" value="1"/>
</dbReference>
<evidence type="ECO:0000256" key="5">
    <source>
        <dbReference type="ARBA" id="ARBA00022626"/>
    </source>
</evidence>
<keyword evidence="5" id="KW-1070">Brassinosteroid signaling pathway</keyword>
<evidence type="ECO:0000256" key="3">
    <source>
        <dbReference type="ARBA" id="ARBA00022475"/>
    </source>
</evidence>
<sequence length="874" mass="97084">MHPTTVPSLLILLTLISTRWFLTGAALQSQHSHGSGGCIAAERAALLSFKKGIKSDLTNRLASWHGRDCCRWRGVRCSNKTGQVLKLDLRNQNPDISSVYGCDDESALFGELGPFLLSLEQLEHMDLSRNYLTEDQGTIPLFLGSMRSLRYLNLSGIPFSGEVPPQLGNLSKLHPVNLSQISDWSHILNSISSLRVIDLSSCLLGSANQSLQHLNLTKLDKLDLSGNSFDHEIASCWFWKVTSLKYLNLRYHRLFGQFHDALENMTSLQVLDLSFNFNQKRLVMEGNFNNLFSLKILDLTDNEMNRAITLSNCTCLRTLDLSNNHLSGLVPTGIGAFTNLTSLDLSTNNFSGVISEEHFAGLMNLKKLDLSSNSMKLVVGTDWLDLFSLKIAVLGSCQMGPQFPAWLQWQREITKLDISSTRLMDKIPDWFWPTFSHAKYIDISDNQLSGSLPAHQGDMACVELNISSNLLTGPIPPLPRNIVVLDIIPESLCKLNWLEDLDLSSNLLEGEIPPCFEINISQSIQFLLLSNNSLSGKFPAFLQKCTTLQFLDLAWNNLFGRFPEWIGEMTGLQFLRLSHNAFSGSIPTEITNLQYLQYLDLSSNSLSGFIPRHLSNLTAMTLNGPRLLLSGTAMTLPDGEGNQVAGVTIADQFGQILSIITKGQQLRYGSTLAYFVSIDLSGNSLTGEIPSDITSLDGLINLNLSSNNLRGKIPMKIGTMQSLESLDLSSNDLFGEIPSSLTNLIYLSYLNLSYNNFSGRIPSGRQLDTLNVDNPTLMYIGNAGLCGPPLTSNCSGNNPFINGYHKSSRHELELVMSFNLGLVLGFVVGLWMVFCSLLFLKTWRTTYYRLVDNLYDGLYVIHVFSVNKLLCIHN</sequence>
<dbReference type="Gramene" id="PAN34181">
    <property type="protein sequence ID" value="PAN34181"/>
    <property type="gene ID" value="PAHAL_6G074400"/>
</dbReference>
<organism evidence="16">
    <name type="scientific">Panicum hallii</name>
    <dbReference type="NCBI Taxonomy" id="206008"/>
    <lineage>
        <taxon>Eukaryota</taxon>
        <taxon>Viridiplantae</taxon>
        <taxon>Streptophyta</taxon>
        <taxon>Embryophyta</taxon>
        <taxon>Tracheophyta</taxon>
        <taxon>Spermatophyta</taxon>
        <taxon>Magnoliopsida</taxon>
        <taxon>Liliopsida</taxon>
        <taxon>Poales</taxon>
        <taxon>Poaceae</taxon>
        <taxon>PACMAD clade</taxon>
        <taxon>Panicoideae</taxon>
        <taxon>Panicodae</taxon>
        <taxon>Paniceae</taxon>
        <taxon>Panicinae</taxon>
        <taxon>Panicum</taxon>
        <taxon>Panicum sect. Panicum</taxon>
    </lineage>
</organism>
<evidence type="ECO:0000256" key="14">
    <source>
        <dbReference type="SAM" id="SignalP"/>
    </source>
</evidence>
<dbReference type="SUPFAM" id="SSF52058">
    <property type="entry name" value="L domain-like"/>
    <property type="match status" value="1"/>
</dbReference>
<keyword evidence="8" id="KW-0677">Repeat</keyword>